<keyword evidence="2" id="KW-0539">Nucleus</keyword>
<sequence length="384" mass="37746">MPRLKSTSLDVAIIEKLRGLTPPILSVEGFVVRHVSQLSQELGVSEAQAYGLKRIVALQNLPARMADADCQDPETSGPLAIFESAAARYRYAMRQGGLLQMGCSSIDGLLGGGLALQQVTEVVGQTGAGKTQLCMSAAAVAASSGIGVLYIDTTNGCSPRRLQEIAAARGGSAAAPAALSHITIERCYSLANVLAALDGLATRLVRTPIATAAAAAGSSSSAHAIRLVILDSAAAVLAPLLGGEGNAPGAAALATLAAALSHTALSLSVAVLVTNGAVADRAPPPSSGGGGSGSRGFGRSGSSGGGDGGGKRAALGARWAAAPAVRLLLDGGAQSGRVAVLDKHPLRACGGAAARFAVGGAGVVDEGAQWGTPATPAAALTPGS</sequence>
<dbReference type="GO" id="GO:0016787">
    <property type="term" value="F:hydrolase activity"/>
    <property type="evidence" value="ECO:0007669"/>
    <property type="project" value="UniProtKB-KW"/>
</dbReference>
<dbReference type="PROSITE" id="PS50162">
    <property type="entry name" value="RECA_2"/>
    <property type="match status" value="1"/>
</dbReference>
<dbReference type="InterPro" id="IPR020588">
    <property type="entry name" value="RecA_ATP-bd"/>
</dbReference>
<reference evidence="5" key="1">
    <citation type="submission" date="2021-02" db="EMBL/GenBank/DDBJ databases">
        <title>First Annotated Genome of the Yellow-green Alga Tribonema minus.</title>
        <authorList>
            <person name="Mahan K.M."/>
        </authorList>
    </citation>
    <scope>NUCLEOTIDE SEQUENCE</scope>
    <source>
        <strain evidence="5">UTEX B ZZ1240</strain>
    </source>
</reference>
<dbReference type="GO" id="GO:0003697">
    <property type="term" value="F:single-stranded DNA binding"/>
    <property type="evidence" value="ECO:0007669"/>
    <property type="project" value="TreeGrafter"/>
</dbReference>
<accession>A0A835YM23</accession>
<dbReference type="GO" id="GO:0007131">
    <property type="term" value="P:reciprocal meiotic recombination"/>
    <property type="evidence" value="ECO:0007669"/>
    <property type="project" value="TreeGrafter"/>
</dbReference>
<dbReference type="OrthoDB" id="5849111at2759"/>
<dbReference type="InterPro" id="IPR027417">
    <property type="entry name" value="P-loop_NTPase"/>
</dbReference>
<feature type="compositionally biased region" description="Gly residues" evidence="3">
    <location>
        <begin position="287"/>
        <end position="308"/>
    </location>
</feature>
<organism evidence="5 6">
    <name type="scientific">Tribonema minus</name>
    <dbReference type="NCBI Taxonomy" id="303371"/>
    <lineage>
        <taxon>Eukaryota</taxon>
        <taxon>Sar</taxon>
        <taxon>Stramenopiles</taxon>
        <taxon>Ochrophyta</taxon>
        <taxon>PX clade</taxon>
        <taxon>Xanthophyceae</taxon>
        <taxon>Tribonematales</taxon>
        <taxon>Tribonemataceae</taxon>
        <taxon>Tribonema</taxon>
    </lineage>
</organism>
<dbReference type="GO" id="GO:0005657">
    <property type="term" value="C:replication fork"/>
    <property type="evidence" value="ECO:0007669"/>
    <property type="project" value="TreeGrafter"/>
</dbReference>
<feature type="region of interest" description="Disordered" evidence="3">
    <location>
        <begin position="365"/>
        <end position="384"/>
    </location>
</feature>
<dbReference type="EMBL" id="JAFCMP010000523">
    <property type="protein sequence ID" value="KAG5177690.1"/>
    <property type="molecule type" value="Genomic_DNA"/>
</dbReference>
<proteinExistence type="predicted"/>
<comment type="subcellular location">
    <subcellularLocation>
        <location evidence="1">Nucleus</location>
    </subcellularLocation>
</comment>
<dbReference type="GO" id="GO:0005524">
    <property type="term" value="F:ATP binding"/>
    <property type="evidence" value="ECO:0007669"/>
    <property type="project" value="InterPro"/>
</dbReference>
<dbReference type="SUPFAM" id="SSF52540">
    <property type="entry name" value="P-loop containing nucleoside triphosphate hydrolases"/>
    <property type="match status" value="1"/>
</dbReference>
<keyword evidence="5" id="KW-0378">Hydrolase</keyword>
<comment type="caution">
    <text evidence="5">The sequence shown here is derived from an EMBL/GenBank/DDBJ whole genome shotgun (WGS) entry which is preliminary data.</text>
</comment>
<feature type="domain" description="RecA family profile 1" evidence="4">
    <location>
        <begin position="95"/>
        <end position="278"/>
    </location>
</feature>
<dbReference type="GO" id="GO:0042148">
    <property type="term" value="P:DNA strand invasion"/>
    <property type="evidence" value="ECO:0007669"/>
    <property type="project" value="TreeGrafter"/>
</dbReference>
<gene>
    <name evidence="5" type="ORF">JKP88DRAFT_248746</name>
</gene>
<feature type="region of interest" description="Disordered" evidence="3">
    <location>
        <begin position="280"/>
        <end position="312"/>
    </location>
</feature>
<dbReference type="PANTHER" id="PTHR46457">
    <property type="entry name" value="DNA REPAIR PROTEIN RAD51 HOMOLOG 4"/>
    <property type="match status" value="1"/>
</dbReference>
<protein>
    <submittedName>
        <fullName evidence="5">P-loop containing nucleoside triphosphate hydrolase protein</fullName>
    </submittedName>
</protein>
<evidence type="ECO:0000313" key="6">
    <source>
        <dbReference type="Proteomes" id="UP000664859"/>
    </source>
</evidence>
<dbReference type="Pfam" id="PF08423">
    <property type="entry name" value="Rad51"/>
    <property type="match status" value="1"/>
</dbReference>
<evidence type="ECO:0000259" key="4">
    <source>
        <dbReference type="PROSITE" id="PS50162"/>
    </source>
</evidence>
<evidence type="ECO:0000256" key="1">
    <source>
        <dbReference type="ARBA" id="ARBA00004123"/>
    </source>
</evidence>
<dbReference type="GO" id="GO:0005815">
    <property type="term" value="C:microtubule organizing center"/>
    <property type="evidence" value="ECO:0007669"/>
    <property type="project" value="TreeGrafter"/>
</dbReference>
<dbReference type="GO" id="GO:0140664">
    <property type="term" value="F:ATP-dependent DNA damage sensor activity"/>
    <property type="evidence" value="ECO:0007669"/>
    <property type="project" value="InterPro"/>
</dbReference>
<dbReference type="GO" id="GO:0000723">
    <property type="term" value="P:telomere maintenance"/>
    <property type="evidence" value="ECO:0007669"/>
    <property type="project" value="TreeGrafter"/>
</dbReference>
<dbReference type="GO" id="GO:0000400">
    <property type="term" value="F:four-way junction DNA binding"/>
    <property type="evidence" value="ECO:0007669"/>
    <property type="project" value="TreeGrafter"/>
</dbReference>
<evidence type="ECO:0000256" key="2">
    <source>
        <dbReference type="ARBA" id="ARBA00023242"/>
    </source>
</evidence>
<keyword evidence="6" id="KW-1185">Reference proteome</keyword>
<dbReference type="Gene3D" id="3.40.50.300">
    <property type="entry name" value="P-loop containing nucleotide triphosphate hydrolases"/>
    <property type="match status" value="1"/>
</dbReference>
<evidence type="ECO:0000256" key="3">
    <source>
        <dbReference type="SAM" id="MobiDB-lite"/>
    </source>
</evidence>
<dbReference type="GO" id="GO:0000724">
    <property type="term" value="P:double-strand break repair via homologous recombination"/>
    <property type="evidence" value="ECO:0007669"/>
    <property type="project" value="TreeGrafter"/>
</dbReference>
<dbReference type="InterPro" id="IPR013632">
    <property type="entry name" value="Rad51_C"/>
</dbReference>
<evidence type="ECO:0000313" key="5">
    <source>
        <dbReference type="EMBL" id="KAG5177690.1"/>
    </source>
</evidence>
<dbReference type="Proteomes" id="UP000664859">
    <property type="component" value="Unassembled WGS sequence"/>
</dbReference>
<name>A0A835YM23_9STRA</name>
<dbReference type="AlphaFoldDB" id="A0A835YM23"/>
<dbReference type="PANTHER" id="PTHR46457:SF1">
    <property type="entry name" value="DNA REPAIR PROTEIN RAD51 HOMOLOG 4"/>
    <property type="match status" value="1"/>
</dbReference>
<dbReference type="GO" id="GO:0033063">
    <property type="term" value="C:Rad51B-Rad51C-Rad51D-XRCC2 complex"/>
    <property type="evidence" value="ECO:0007669"/>
    <property type="project" value="TreeGrafter"/>
</dbReference>
<dbReference type="InterPro" id="IPR051988">
    <property type="entry name" value="HRR_RAD51_Paralog"/>
</dbReference>